<evidence type="ECO:0000313" key="1">
    <source>
        <dbReference type="EMBL" id="KAF2138838.1"/>
    </source>
</evidence>
<sequence length="162" mass="18177">MTATPIRARRLSVGLSGRSLCTRRPENIHHRQTPPTLDPSLAAIRLFQRQKKKKCACGACPPCLAFPSNHHPAFTLVSQKQNFSQSTLIAPCEALTLRHKPCRCHKKPIELSCTVIVSANNGLFIFQGSCGSFPRPHFPRGAARCCCQHRPRLVPQWFKRGW</sequence>
<organism evidence="1 2">
    <name type="scientific">Aplosporella prunicola CBS 121167</name>
    <dbReference type="NCBI Taxonomy" id="1176127"/>
    <lineage>
        <taxon>Eukaryota</taxon>
        <taxon>Fungi</taxon>
        <taxon>Dikarya</taxon>
        <taxon>Ascomycota</taxon>
        <taxon>Pezizomycotina</taxon>
        <taxon>Dothideomycetes</taxon>
        <taxon>Dothideomycetes incertae sedis</taxon>
        <taxon>Botryosphaeriales</taxon>
        <taxon>Aplosporellaceae</taxon>
        <taxon>Aplosporella</taxon>
    </lineage>
</organism>
<dbReference type="GeneID" id="54304734"/>
<dbReference type="EMBL" id="ML995495">
    <property type="protein sequence ID" value="KAF2138838.1"/>
    <property type="molecule type" value="Genomic_DNA"/>
</dbReference>
<protein>
    <submittedName>
        <fullName evidence="1">Uncharacterized protein</fullName>
    </submittedName>
</protein>
<proteinExistence type="predicted"/>
<dbReference type="Proteomes" id="UP000799438">
    <property type="component" value="Unassembled WGS sequence"/>
</dbReference>
<gene>
    <name evidence="1" type="ORF">K452DRAFT_85136</name>
</gene>
<dbReference type="RefSeq" id="XP_033394551.1">
    <property type="nucleotide sequence ID" value="XM_033547227.1"/>
</dbReference>
<name>A0A6A6B5C8_9PEZI</name>
<reference evidence="1" key="1">
    <citation type="journal article" date="2020" name="Stud. Mycol.">
        <title>101 Dothideomycetes genomes: a test case for predicting lifestyles and emergence of pathogens.</title>
        <authorList>
            <person name="Haridas S."/>
            <person name="Albert R."/>
            <person name="Binder M."/>
            <person name="Bloem J."/>
            <person name="Labutti K."/>
            <person name="Salamov A."/>
            <person name="Andreopoulos B."/>
            <person name="Baker S."/>
            <person name="Barry K."/>
            <person name="Bills G."/>
            <person name="Bluhm B."/>
            <person name="Cannon C."/>
            <person name="Castanera R."/>
            <person name="Culley D."/>
            <person name="Daum C."/>
            <person name="Ezra D."/>
            <person name="Gonzalez J."/>
            <person name="Henrissat B."/>
            <person name="Kuo A."/>
            <person name="Liang C."/>
            <person name="Lipzen A."/>
            <person name="Lutzoni F."/>
            <person name="Magnuson J."/>
            <person name="Mondo S."/>
            <person name="Nolan M."/>
            <person name="Ohm R."/>
            <person name="Pangilinan J."/>
            <person name="Park H.-J."/>
            <person name="Ramirez L."/>
            <person name="Alfaro M."/>
            <person name="Sun H."/>
            <person name="Tritt A."/>
            <person name="Yoshinaga Y."/>
            <person name="Zwiers L.-H."/>
            <person name="Turgeon B."/>
            <person name="Goodwin S."/>
            <person name="Spatafora J."/>
            <person name="Crous P."/>
            <person name="Grigoriev I."/>
        </authorList>
    </citation>
    <scope>NUCLEOTIDE SEQUENCE</scope>
    <source>
        <strain evidence="1">CBS 121167</strain>
    </source>
</reference>
<evidence type="ECO:0000313" key="2">
    <source>
        <dbReference type="Proteomes" id="UP000799438"/>
    </source>
</evidence>
<accession>A0A6A6B5C8</accession>
<dbReference type="AlphaFoldDB" id="A0A6A6B5C8"/>
<keyword evidence="2" id="KW-1185">Reference proteome</keyword>